<dbReference type="SUPFAM" id="SSF56399">
    <property type="entry name" value="ADP-ribosylation"/>
    <property type="match status" value="1"/>
</dbReference>
<dbReference type="EC" id="2.7.1.-" evidence="5"/>
<dbReference type="GO" id="GO:0006388">
    <property type="term" value="P:tRNA splicing, via endonucleolytic cleavage and ligation"/>
    <property type="evidence" value="ECO:0007669"/>
    <property type="project" value="UniProtKB-UniRule"/>
</dbReference>
<organism evidence="6">
    <name type="scientific">Muribaculaceae bacterium Z82</name>
    <dbReference type="NCBI Taxonomy" id="2304548"/>
    <lineage>
        <taxon>Bacteria</taxon>
        <taxon>Pseudomonadati</taxon>
        <taxon>Bacteroidota</taxon>
        <taxon>Bacteroidia</taxon>
        <taxon>Bacteroidales</taxon>
        <taxon>Muribaculaceae</taxon>
    </lineage>
</organism>
<dbReference type="Gene3D" id="1.10.10.970">
    <property type="entry name" value="RNA 2'-phosphotransferase, Tpt1/KptA family, N-terminal domain"/>
    <property type="match status" value="1"/>
</dbReference>
<sequence>MDYIELSKEVSYALRHAPWEYELELDEEGFVPVDQLLDALNDKTDYGRKVTRADLEHVIATSEKRRHELSGDSIRALYGHTTPQRILKRQAEPPTTLYHGTPHRSLPSIMEEGLLPMQRQYVHLSPDIATATRVGRRRDAAPAILKVDAARAWADGVPFYVGNDKVWLADRIDPCYLSMLGE</sequence>
<keyword evidence="3 5" id="KW-0520">NAD</keyword>
<dbReference type="PANTHER" id="PTHR12684:SF2">
    <property type="entry name" value="TRNA 2'-PHOSPHOTRANSFERASE 1"/>
    <property type="match status" value="1"/>
</dbReference>
<dbReference type="HAMAP" id="MF_00299">
    <property type="entry name" value="KptA"/>
    <property type="match status" value="1"/>
</dbReference>
<keyword evidence="2 5" id="KW-0808">Transferase</keyword>
<evidence type="ECO:0000256" key="3">
    <source>
        <dbReference type="ARBA" id="ARBA00023027"/>
    </source>
</evidence>
<protein>
    <recommendedName>
        <fullName evidence="5">Probable RNA 2'-phosphotransferase</fullName>
        <ecNumber evidence="5">2.7.1.-</ecNumber>
    </recommendedName>
</protein>
<name>A0A7C9JCL8_9BACT</name>
<evidence type="ECO:0000256" key="5">
    <source>
        <dbReference type="HAMAP-Rule" id="MF_00299"/>
    </source>
</evidence>
<accession>A0A7C9JCL8</accession>
<reference evidence="6" key="1">
    <citation type="submission" date="2018-08" db="EMBL/GenBank/DDBJ databases">
        <title>Murine metabolic-syndrome-specific gut microbial biobank.</title>
        <authorList>
            <person name="Liu C."/>
        </authorList>
    </citation>
    <scope>NUCLEOTIDE SEQUENCE [LARGE SCALE GENOMIC DNA]</scope>
    <source>
        <strain evidence="6">Z82</strain>
    </source>
</reference>
<comment type="similarity">
    <text evidence="1 5">Belongs to the KptA/TPT1 family.</text>
</comment>
<dbReference type="PANTHER" id="PTHR12684">
    <property type="entry name" value="PUTATIVE PHOSPHOTRANSFERASE"/>
    <property type="match status" value="1"/>
</dbReference>
<proteinExistence type="inferred from homology"/>
<evidence type="ECO:0000256" key="1">
    <source>
        <dbReference type="ARBA" id="ARBA00009836"/>
    </source>
</evidence>
<dbReference type="Pfam" id="PF01885">
    <property type="entry name" value="PTS_2-RNA"/>
    <property type="match status" value="1"/>
</dbReference>
<dbReference type="GO" id="GO:0000215">
    <property type="term" value="F:tRNA 2'-phosphotransferase activity"/>
    <property type="evidence" value="ECO:0007669"/>
    <property type="project" value="TreeGrafter"/>
</dbReference>
<gene>
    <name evidence="5" type="primary">kptA</name>
    <name evidence="6" type="ORF">D1639_00480</name>
</gene>
<dbReference type="EMBL" id="QWKH01000002">
    <property type="protein sequence ID" value="NBI33536.1"/>
    <property type="molecule type" value="Genomic_DNA"/>
</dbReference>
<comment type="function">
    <text evidence="4 5">Removes the 2'-phosphate from RNA via an intermediate in which the phosphate is ADP-ribosylated by NAD followed by a presumed transesterification to release the RNA and generate ADP-ribose 1''-2''-cyclic phosphate (APPR&gt;P). May function as an ADP-ribosylase.</text>
</comment>
<evidence type="ECO:0000313" key="6">
    <source>
        <dbReference type="EMBL" id="NBI33536.1"/>
    </source>
</evidence>
<evidence type="ECO:0000256" key="2">
    <source>
        <dbReference type="ARBA" id="ARBA00022679"/>
    </source>
</evidence>
<comment type="caution">
    <text evidence="6">The sequence shown here is derived from an EMBL/GenBank/DDBJ whole genome shotgun (WGS) entry which is preliminary data.</text>
</comment>
<evidence type="ECO:0000256" key="4">
    <source>
        <dbReference type="ARBA" id="ARBA00025212"/>
    </source>
</evidence>
<dbReference type="Gene3D" id="3.20.170.30">
    <property type="match status" value="1"/>
</dbReference>
<dbReference type="InterPro" id="IPR022928">
    <property type="entry name" value="RNA_2'-PTrans_KptA"/>
</dbReference>
<dbReference type="GO" id="GO:0003950">
    <property type="term" value="F:NAD+ poly-ADP-ribosyltransferase activity"/>
    <property type="evidence" value="ECO:0007669"/>
    <property type="project" value="InterPro"/>
</dbReference>
<dbReference type="InterPro" id="IPR042080">
    <property type="entry name" value="RNA_2'-PTrans_N"/>
</dbReference>
<dbReference type="AlphaFoldDB" id="A0A7C9JCL8"/>
<dbReference type="InterPro" id="IPR042081">
    <property type="entry name" value="RNA_2'-PTrans_C"/>
</dbReference>
<dbReference type="InterPro" id="IPR002745">
    <property type="entry name" value="Ptrans_KptA/Tpt1"/>
</dbReference>